<proteinExistence type="predicted"/>
<dbReference type="EMBL" id="CARXXK010000005">
    <property type="protein sequence ID" value="CAI6368660.1"/>
    <property type="molecule type" value="Genomic_DNA"/>
</dbReference>
<gene>
    <name evidence="1" type="ORF">MEUPH1_LOCUS22992</name>
</gene>
<name>A0AAV0XJN9_9HEMI</name>
<evidence type="ECO:0000313" key="2">
    <source>
        <dbReference type="Proteomes" id="UP001160148"/>
    </source>
</evidence>
<dbReference type="AlphaFoldDB" id="A0AAV0XJN9"/>
<reference evidence="1 2" key="1">
    <citation type="submission" date="2023-01" db="EMBL/GenBank/DDBJ databases">
        <authorList>
            <person name="Whitehead M."/>
        </authorList>
    </citation>
    <scope>NUCLEOTIDE SEQUENCE [LARGE SCALE GENOMIC DNA]</scope>
</reference>
<keyword evidence="2" id="KW-1185">Reference proteome</keyword>
<evidence type="ECO:0000313" key="1">
    <source>
        <dbReference type="EMBL" id="CAI6368660.1"/>
    </source>
</evidence>
<comment type="caution">
    <text evidence="1">The sequence shown here is derived from an EMBL/GenBank/DDBJ whole genome shotgun (WGS) entry which is preliminary data.</text>
</comment>
<sequence length="97" mass="10647">MGSRYCVQGVGSGLAVSVSVQTPTKPMICLKKINFGDHEFRKRQTPFLRIDNATLITVTVRASGSRGGHLPDHPLRFFTTLAPQRVKISILPPQDTS</sequence>
<accession>A0AAV0XJN9</accession>
<protein>
    <submittedName>
        <fullName evidence="1">Uncharacterized protein</fullName>
    </submittedName>
</protein>
<organism evidence="1 2">
    <name type="scientific">Macrosiphum euphorbiae</name>
    <name type="common">potato aphid</name>
    <dbReference type="NCBI Taxonomy" id="13131"/>
    <lineage>
        <taxon>Eukaryota</taxon>
        <taxon>Metazoa</taxon>
        <taxon>Ecdysozoa</taxon>
        <taxon>Arthropoda</taxon>
        <taxon>Hexapoda</taxon>
        <taxon>Insecta</taxon>
        <taxon>Pterygota</taxon>
        <taxon>Neoptera</taxon>
        <taxon>Paraneoptera</taxon>
        <taxon>Hemiptera</taxon>
        <taxon>Sternorrhyncha</taxon>
        <taxon>Aphidomorpha</taxon>
        <taxon>Aphidoidea</taxon>
        <taxon>Aphididae</taxon>
        <taxon>Macrosiphini</taxon>
        <taxon>Macrosiphum</taxon>
    </lineage>
</organism>
<dbReference type="Proteomes" id="UP001160148">
    <property type="component" value="Unassembled WGS sequence"/>
</dbReference>